<accession>A0A1I5H375</accession>
<dbReference type="Pfam" id="PF06445">
    <property type="entry name" value="GyrI-like"/>
    <property type="match status" value="1"/>
</dbReference>
<reference evidence="2 3" key="1">
    <citation type="submission" date="2016-10" db="EMBL/GenBank/DDBJ databases">
        <authorList>
            <person name="de Groot N.N."/>
        </authorList>
    </citation>
    <scope>NUCLEOTIDE SEQUENCE [LARGE SCALE GENOMIC DNA]</scope>
    <source>
        <strain evidence="2 3">CGMCC 4.1877</strain>
    </source>
</reference>
<evidence type="ECO:0000313" key="2">
    <source>
        <dbReference type="EMBL" id="SFO42657.1"/>
    </source>
</evidence>
<dbReference type="Proteomes" id="UP000199614">
    <property type="component" value="Unassembled WGS sequence"/>
</dbReference>
<organism evidence="2 3">
    <name type="scientific">Pseudonocardia ammonioxydans</name>
    <dbReference type="NCBI Taxonomy" id="260086"/>
    <lineage>
        <taxon>Bacteria</taxon>
        <taxon>Bacillati</taxon>
        <taxon>Actinomycetota</taxon>
        <taxon>Actinomycetes</taxon>
        <taxon>Pseudonocardiales</taxon>
        <taxon>Pseudonocardiaceae</taxon>
        <taxon>Pseudonocardia</taxon>
    </lineage>
</organism>
<dbReference type="OrthoDB" id="64208at2"/>
<evidence type="ECO:0000259" key="1">
    <source>
        <dbReference type="SMART" id="SM00871"/>
    </source>
</evidence>
<proteinExistence type="predicted"/>
<protein>
    <submittedName>
        <fullName evidence="2">Effector-binding domain-containing protein</fullName>
    </submittedName>
</protein>
<dbReference type="EMBL" id="FOUY01000056">
    <property type="protein sequence ID" value="SFO42657.1"/>
    <property type="molecule type" value="Genomic_DNA"/>
</dbReference>
<dbReference type="InterPro" id="IPR029442">
    <property type="entry name" value="GyrI-like"/>
</dbReference>
<sequence>MTTTGSPQLITVAPATTAVVRDVVPMAELAGFYDRAFGVLPGAVAAQGVTVTGPAFGLYRGIPGPTVDLEAGFPTDRPVRADGDVRPGELPGGRVARLVHAGSFDGLGPAWERLGTWMGEQGLTAGEVFWEVYLTEPSPEMDPADLRTELNWPVR</sequence>
<dbReference type="SUPFAM" id="SSF55136">
    <property type="entry name" value="Probable bacterial effector-binding domain"/>
    <property type="match status" value="1"/>
</dbReference>
<dbReference type="InterPro" id="IPR010499">
    <property type="entry name" value="AraC_E-bd"/>
</dbReference>
<name>A0A1I5H375_PSUAM</name>
<dbReference type="STRING" id="260086.SAMN05216207_105621"/>
<dbReference type="SMART" id="SM00871">
    <property type="entry name" value="AraC_E_bind"/>
    <property type="match status" value="1"/>
</dbReference>
<dbReference type="InterPro" id="IPR011256">
    <property type="entry name" value="Reg_factor_effector_dom_sf"/>
</dbReference>
<feature type="domain" description="AraC effector-binding" evidence="1">
    <location>
        <begin position="5"/>
        <end position="155"/>
    </location>
</feature>
<gene>
    <name evidence="2" type="ORF">SAMN05216207_105621</name>
</gene>
<dbReference type="Gene3D" id="3.20.80.10">
    <property type="entry name" value="Regulatory factor, effector binding domain"/>
    <property type="match status" value="1"/>
</dbReference>
<dbReference type="AlphaFoldDB" id="A0A1I5H375"/>
<dbReference type="RefSeq" id="WP_093355018.1">
    <property type="nucleotide sequence ID" value="NZ_FOUY01000056.1"/>
</dbReference>
<evidence type="ECO:0000313" key="3">
    <source>
        <dbReference type="Proteomes" id="UP000199614"/>
    </source>
</evidence>
<keyword evidence="3" id="KW-1185">Reference proteome</keyword>